<dbReference type="Pfam" id="PF02565">
    <property type="entry name" value="RecO_C"/>
    <property type="match status" value="1"/>
</dbReference>
<dbReference type="Gene3D" id="1.20.1440.120">
    <property type="entry name" value="Recombination protein O, C-terminal domain"/>
    <property type="match status" value="1"/>
</dbReference>
<dbReference type="PANTHER" id="PTHR33991">
    <property type="entry name" value="DNA REPAIR PROTEIN RECO"/>
    <property type="match status" value="1"/>
</dbReference>
<reference evidence="8" key="1">
    <citation type="submission" date="2018-06" db="EMBL/GenBank/DDBJ databases">
        <authorList>
            <person name="Zhirakovskaya E."/>
        </authorList>
    </citation>
    <scope>NUCLEOTIDE SEQUENCE</scope>
</reference>
<keyword evidence="4" id="KW-0233">DNA recombination</keyword>
<keyword evidence="5" id="KW-0234">DNA repair</keyword>
<dbReference type="GO" id="GO:0006310">
    <property type="term" value="P:DNA recombination"/>
    <property type="evidence" value="ECO:0007669"/>
    <property type="project" value="UniProtKB-KW"/>
</dbReference>
<evidence type="ECO:0000259" key="7">
    <source>
        <dbReference type="Pfam" id="PF11967"/>
    </source>
</evidence>
<dbReference type="AlphaFoldDB" id="A0A3B0SR03"/>
<feature type="domain" description="DNA replication/recombination mediator RecO N-terminal" evidence="7">
    <location>
        <begin position="1"/>
        <end position="79"/>
    </location>
</feature>
<dbReference type="Pfam" id="PF11967">
    <property type="entry name" value="RecO_N"/>
    <property type="match status" value="1"/>
</dbReference>
<dbReference type="Gene3D" id="6.20.220.20">
    <property type="entry name" value="Recombination protein O, zinc-binding domain"/>
    <property type="match status" value="1"/>
</dbReference>
<dbReference type="Gene3D" id="2.40.50.140">
    <property type="entry name" value="Nucleic acid-binding proteins"/>
    <property type="match status" value="1"/>
</dbReference>
<dbReference type="InterPro" id="IPR042242">
    <property type="entry name" value="RecO_C"/>
</dbReference>
<gene>
    <name evidence="8" type="ORF">MNBD_ACTINO01-1780</name>
</gene>
<evidence type="ECO:0000313" key="8">
    <source>
        <dbReference type="EMBL" id="VAV98833.1"/>
    </source>
</evidence>
<accession>A0A3B0SR03</accession>
<evidence type="ECO:0000256" key="5">
    <source>
        <dbReference type="ARBA" id="ARBA00023204"/>
    </source>
</evidence>
<evidence type="ECO:0000256" key="2">
    <source>
        <dbReference type="ARBA" id="ARBA00021310"/>
    </source>
</evidence>
<name>A0A3B0SR03_9ZZZZ</name>
<dbReference type="InterPro" id="IPR037278">
    <property type="entry name" value="ARFGAP/RecO"/>
</dbReference>
<dbReference type="InterPro" id="IPR022572">
    <property type="entry name" value="DNA_rep/recomb_RecO_N"/>
</dbReference>
<evidence type="ECO:0000256" key="6">
    <source>
        <dbReference type="ARBA" id="ARBA00033409"/>
    </source>
</evidence>
<dbReference type="SUPFAM" id="SSF57863">
    <property type="entry name" value="ArfGap/RecO-like zinc finger"/>
    <property type="match status" value="1"/>
</dbReference>
<organism evidence="8">
    <name type="scientific">hydrothermal vent metagenome</name>
    <dbReference type="NCBI Taxonomy" id="652676"/>
    <lineage>
        <taxon>unclassified sequences</taxon>
        <taxon>metagenomes</taxon>
        <taxon>ecological metagenomes</taxon>
    </lineage>
</organism>
<protein>
    <recommendedName>
        <fullName evidence="2">DNA repair protein RecO</fullName>
    </recommendedName>
    <alternativeName>
        <fullName evidence="6">Recombination protein O</fullName>
    </alternativeName>
</protein>
<dbReference type="HAMAP" id="MF_00201">
    <property type="entry name" value="RecO"/>
    <property type="match status" value="1"/>
</dbReference>
<dbReference type="InterPro" id="IPR003717">
    <property type="entry name" value="RecO"/>
</dbReference>
<dbReference type="InterPro" id="IPR012340">
    <property type="entry name" value="NA-bd_OB-fold"/>
</dbReference>
<dbReference type="NCBIfam" id="TIGR00613">
    <property type="entry name" value="reco"/>
    <property type="match status" value="1"/>
</dbReference>
<keyword evidence="3" id="KW-0227">DNA damage</keyword>
<comment type="similarity">
    <text evidence="1">Belongs to the RecO family.</text>
</comment>
<sequence length="238" mass="26034">MAIRNDQGIVLRGYPFGESHRVVVLLSPNHGKLRTVAKGVRKTKSRFGGRLEPLTHVDLVLYEGKNLDTITQVSIINAFPDLRNDLDRVLAAGTMIEVVDAVVQEDEPSQRMFLLLQRGLTILDHGPAHPDLVTSFLLKAAAIIGVAPSLEVCAGCGVAGPLRRFSFSAGGSLCEDCRTPGSYNLREGLVRYMAVVASADLHLLPEADESMSREALGVTKRFFEYHLERQLDTLAVMP</sequence>
<evidence type="ECO:0000256" key="3">
    <source>
        <dbReference type="ARBA" id="ARBA00022763"/>
    </source>
</evidence>
<dbReference type="GO" id="GO:0006302">
    <property type="term" value="P:double-strand break repair"/>
    <property type="evidence" value="ECO:0007669"/>
    <property type="project" value="TreeGrafter"/>
</dbReference>
<proteinExistence type="inferred from homology"/>
<dbReference type="EMBL" id="UOEI01000243">
    <property type="protein sequence ID" value="VAV98833.1"/>
    <property type="molecule type" value="Genomic_DNA"/>
</dbReference>
<dbReference type="SUPFAM" id="SSF50249">
    <property type="entry name" value="Nucleic acid-binding proteins"/>
    <property type="match status" value="1"/>
</dbReference>
<evidence type="ECO:0000256" key="1">
    <source>
        <dbReference type="ARBA" id="ARBA00007452"/>
    </source>
</evidence>
<dbReference type="GO" id="GO:0043590">
    <property type="term" value="C:bacterial nucleoid"/>
    <property type="evidence" value="ECO:0007669"/>
    <property type="project" value="TreeGrafter"/>
</dbReference>
<evidence type="ECO:0000256" key="4">
    <source>
        <dbReference type="ARBA" id="ARBA00023172"/>
    </source>
</evidence>
<dbReference type="PANTHER" id="PTHR33991:SF1">
    <property type="entry name" value="DNA REPAIR PROTEIN RECO"/>
    <property type="match status" value="1"/>
</dbReference>